<evidence type="ECO:0000259" key="3">
    <source>
        <dbReference type="Pfam" id="PF23666"/>
    </source>
</evidence>
<dbReference type="AlphaFoldDB" id="A0A549SM17"/>
<dbReference type="Proteomes" id="UP000316801">
    <property type="component" value="Unassembled WGS sequence"/>
</dbReference>
<dbReference type="Pfam" id="PF13547">
    <property type="entry name" value="GTA_TIM"/>
    <property type="match status" value="1"/>
</dbReference>
<organism evidence="4 5">
    <name type="scientific">Rhizobium straminoryzae</name>
    <dbReference type="NCBI Taxonomy" id="1387186"/>
    <lineage>
        <taxon>Bacteria</taxon>
        <taxon>Pseudomonadati</taxon>
        <taxon>Pseudomonadota</taxon>
        <taxon>Alphaproteobacteria</taxon>
        <taxon>Hyphomicrobiales</taxon>
        <taxon>Rhizobiaceae</taxon>
        <taxon>Rhizobium/Agrobacterium group</taxon>
        <taxon>Rhizobium</taxon>
    </lineage>
</organism>
<evidence type="ECO:0000259" key="2">
    <source>
        <dbReference type="Pfam" id="PF13550"/>
    </source>
</evidence>
<evidence type="ECO:0008006" key="6">
    <source>
        <dbReference type="Google" id="ProtNLM"/>
    </source>
</evidence>
<reference evidence="4 5" key="1">
    <citation type="submission" date="2019-07" db="EMBL/GenBank/DDBJ databases">
        <title>Ln-dependent methylotrophs.</title>
        <authorList>
            <person name="Tani A."/>
        </authorList>
    </citation>
    <scope>NUCLEOTIDE SEQUENCE [LARGE SCALE GENOMIC DNA]</scope>
    <source>
        <strain evidence="4 5">SM12</strain>
    </source>
</reference>
<gene>
    <name evidence="4" type="ORF">FNA46_25155</name>
</gene>
<feature type="domain" description="Tip attachment protein J" evidence="2">
    <location>
        <begin position="761"/>
        <end position="919"/>
    </location>
</feature>
<evidence type="ECO:0000259" key="1">
    <source>
        <dbReference type="Pfam" id="PF13547"/>
    </source>
</evidence>
<name>A0A549SM17_9HYPH</name>
<dbReference type="Pfam" id="PF13550">
    <property type="entry name" value="Phage-tail_3"/>
    <property type="match status" value="1"/>
</dbReference>
<dbReference type="InterPro" id="IPR025195">
    <property type="entry name" value="GTA_TIM_dom"/>
</dbReference>
<proteinExistence type="predicted"/>
<protein>
    <recommendedName>
        <fullName evidence="6">Host specificity protein</fullName>
    </recommendedName>
</protein>
<dbReference type="RefSeq" id="WP_143127985.1">
    <property type="nucleotide sequence ID" value="NZ_VJMG01000111.1"/>
</dbReference>
<dbReference type="EMBL" id="VJMG01000111">
    <property type="protein sequence ID" value="TRL30678.1"/>
    <property type="molecule type" value="Genomic_DNA"/>
</dbReference>
<dbReference type="InterPro" id="IPR032876">
    <property type="entry name" value="J_dom"/>
</dbReference>
<comment type="caution">
    <text evidence="4">The sequence shown here is derived from an EMBL/GenBank/DDBJ whole genome shotgun (WGS) entry which is preliminary data.</text>
</comment>
<evidence type="ECO:0000313" key="4">
    <source>
        <dbReference type="EMBL" id="TRL30678.1"/>
    </source>
</evidence>
<sequence>MATLLFQAAGAALGSVLGPVGAMLGRAAGGLAGAALDKALIAGTSTVTGTRLSTARVPGADEGAPIARVYGTARIAGPLIWATRFEEEVTVERQGGKATGGTRVENFSYYANLAVGLCEGEIAHVRRVWADGRELDLTTLEMRLYRGSEDQLPDPLIEAKQGAGNAPAYRGLAYVVFERLPLDSFGNRIPLLQFEVLRPVGQLESQVRAVTIIPGATEFGYATVAVSEQDGRGAASLLNRHVLHAATDWQASLDEVQALCPNLQSVALVVSWFGTDLRAGECRILPGVEVAARSGLSLDWQVAGIGREDAHLVSRSDGAPAYGGTPADASVLQAIADLKARGLKVYLYPFVMMDIAAGNGLPDPHGGSEQAAHPWRGRITCHPAPGQTGSPDRTAAARTQVETFFNRTDGLRRMVLHYADLALSAGGVDGLILASELVGLTRVRGEAGRFPAVEQLVQLASDVRARLGAATKLTYAADWSEYFSYQPDDGSGDVYFPLDALWASASIDAVGIDNYMPISDWRDDDLGAANPDGARLSDDPAALVAGIGSGEGFDWFYADEAARKARARTPITDGLAGKPWVFRSKDLAGWWGNRHYERVGGAERTVPTAWVPGLKPVWFTELGCSAIDKAANQPNLFLDAKSTESGRPHFSTGARADSMQRRVLEAHHGWWQGESAPAGMVDPDHIFLWCWDARPYPAFPHDTEAWSDGENWTTGHWLNGRLGATTLADAIAAILRDHGFPAFDVSEVSGDLTGYVQGETVSARSLIEPLAETFLLDILEEPAGLRFRSRSRVSLPPQVITVLAERDEEAAWSETRGHDSDFAAEAVLGFANPALDYEQASVRSRRIPGAGNRILSADLVAALSEETAQAAAELLLRDNHLTRRTLSLPLSPADLALMPGDAFRLADGPDGVYRVTRVEEGAVRRIEACRHEPAALLTTAAATAGRSSGSAASAGFAPVVHFLDLPRFEAGEAESFARIALHAKPWRRVLASSSATTQGYRSRVTLDRPAQTGALTAALSPGFSGRFDRLGVLEFDLAFDGLSSADETAVLNGENRLAVLCASGAWEVLGFATAEETASGHWRLGQLLRGLAGTEDAMAAGAAAGAPVVVLNAAVPSLALAASERGMLLNWLAEAQGTGGGQAGPFAFAGGTRAETPLSPVHLAARRGEDGVTFTWVRRGRVDADDWEASDIVLDEPEERYRLEIFSGETMRRTIEVNAPNALYPLANEIDDFGVAQASFRLRLRQLGRAVPLGIPLTTEIVPKRQGDA</sequence>
<feature type="domain" description="GTA TIM-barrel-like" evidence="1">
    <location>
        <begin position="411"/>
        <end position="700"/>
    </location>
</feature>
<dbReference type="Gene3D" id="3.20.20.80">
    <property type="entry name" value="Glycosidases"/>
    <property type="match status" value="1"/>
</dbReference>
<dbReference type="InterPro" id="IPR056490">
    <property type="entry name" value="Rcc01698_C"/>
</dbReference>
<keyword evidence="5" id="KW-1185">Reference proteome</keyword>
<dbReference type="CDD" id="cd19607">
    <property type="entry name" value="GTA_TIM-barrel-like"/>
    <property type="match status" value="1"/>
</dbReference>
<evidence type="ECO:0000313" key="5">
    <source>
        <dbReference type="Proteomes" id="UP000316801"/>
    </source>
</evidence>
<accession>A0A549SM17</accession>
<feature type="domain" description="Rcc01698-like C-terminal" evidence="3">
    <location>
        <begin position="1010"/>
        <end position="1109"/>
    </location>
</feature>
<dbReference type="Pfam" id="PF23666">
    <property type="entry name" value="Rcc01698_C"/>
    <property type="match status" value="1"/>
</dbReference>